<comment type="caution">
    <text evidence="4">The sequence shown here is derived from an EMBL/GenBank/DDBJ whole genome shotgun (WGS) entry which is preliminary data.</text>
</comment>
<dbReference type="EMBL" id="JAUEIF010000012">
    <property type="protein sequence ID" value="MDN0026103.1"/>
    <property type="molecule type" value="Genomic_DNA"/>
</dbReference>
<dbReference type="SUPFAM" id="SSF49785">
    <property type="entry name" value="Galactose-binding domain-like"/>
    <property type="match status" value="1"/>
</dbReference>
<proteinExistence type="predicted"/>
<dbReference type="Gene3D" id="2.60.120.200">
    <property type="match status" value="3"/>
</dbReference>
<keyword evidence="5" id="KW-1185">Reference proteome</keyword>
<evidence type="ECO:0000259" key="2">
    <source>
        <dbReference type="Pfam" id="PF07675"/>
    </source>
</evidence>
<feature type="chain" id="PRO_5043521454" evidence="1">
    <location>
        <begin position="28"/>
        <end position="1005"/>
    </location>
</feature>
<evidence type="ECO:0000313" key="4">
    <source>
        <dbReference type="EMBL" id="MDN0026103.1"/>
    </source>
</evidence>
<evidence type="ECO:0000313" key="5">
    <source>
        <dbReference type="Proteomes" id="UP001167831"/>
    </source>
</evidence>
<dbReference type="InterPro" id="IPR011628">
    <property type="entry name" value="Cleaved_adhesin"/>
</dbReference>
<evidence type="ECO:0000256" key="1">
    <source>
        <dbReference type="SAM" id="SignalP"/>
    </source>
</evidence>
<dbReference type="Gene3D" id="2.60.40.10">
    <property type="entry name" value="Immunoglobulins"/>
    <property type="match status" value="3"/>
</dbReference>
<feature type="domain" description="Cleaved adhesin" evidence="2">
    <location>
        <begin position="798"/>
        <end position="881"/>
    </location>
</feature>
<reference evidence="4" key="2">
    <citation type="submission" date="2023-08" db="EMBL/GenBank/DDBJ databases">
        <title>Identification and characterization of horizontal gene transfer across gut microbiota members of farm animals based on homology search.</title>
        <authorList>
            <person name="Schwarzerova J."/>
            <person name="Nykrynova M."/>
            <person name="Jureckova K."/>
            <person name="Cejkova D."/>
            <person name="Rychlik I."/>
        </authorList>
    </citation>
    <scope>NUCLEOTIDE SEQUENCE</scope>
    <source>
        <strain evidence="4">ET15</strain>
        <strain evidence="3">ET37</strain>
    </source>
</reference>
<sequence length="1005" mass="109995">MYVNPHYFLKRHLFAAFLSLAACSASAGNGDVVFGETFDTEDDFARWTLVDNNGGRTWEFLNGAMAYMLDYQTGLPGDDWSISPEFHLSAGRVYELSFHLGINSQPENLKVCLGTSSDPLTFTTELADYNNVVSSDSGKKTVKLYVSSDGAYRLGFYVYSEPNMHRIDIDNVYVTDISSAGVPGAVTGLSVVPAELGGMSAELSFYAPEVTATDGILSGNTDINIYRNGNDVPAKTYKDVKPGAGLTWKDTEPVHGFNTYRIVASNAEGEGAASERKIFVGPDAPVAVSDVVARLNADKSVTVTWNAPAASVNGGYVDFDNITYTIARGGKVIASSFKGVAYTDKVPVERGQALVSYTVTPVAAGQNGEEAVSSSVLSGVPLGLPYKESFSGQAPAVPWYVDGNAADFEWHTIGDDEMGEFEEVMTQDSDNGMIVAESKYADYDTRSRYVSPLIDLSGAVNPELRFWFYKARSPWYDPDWDGEVNDRLQVQISFEGGEWHDVDNALFYQNENSDGWVECVVNLPKQKASFANIGLLAIAEAEAGAYRNMYVDNISIDESEYANDLAVTSFTVDNKRAGIGDDVTYTASVFNHGGNVASGYKVEFVRDEETVATVNGTDVNPASTVSVICKLTATPADAVADSHEWHAVVRYDADEFDGNDVSGTLVTSVRRSDLPVVVGLSATGVPGNVSLTWNAASSVAPVEHGEMHTVTDGFEDYEPFIIDNIGAWSVYDADKSTTIVSPRIPVSYDNQGAPMAFQVFNLAQAGVWTDDNQDYAFVPVNDASRQMLVCPSADWPAENDDWLITPRLDGRRQKISFYAKSATFDNEWINVYYSTTDNHHDSFVKLNEDDHIVVSDGWRKYTFEVPEGARYFAVRCVRRVVMLMVDDFTYAPYDGSREADELLGYNVYRDNVRINAELLTANRFTDMEAGHDDAVYTVTAVYGSCESAYSNEAVLTTTGVVRPDTDTPAVEDARYGIDGRRLNKPERGINIVRMSDGSIRKVVVR</sequence>
<dbReference type="EMBL" id="JAUEIE010000018">
    <property type="protein sequence ID" value="MDN0023758.1"/>
    <property type="molecule type" value="Genomic_DNA"/>
</dbReference>
<dbReference type="Pfam" id="PF07675">
    <property type="entry name" value="Cleaved_Adhesin"/>
    <property type="match status" value="1"/>
</dbReference>
<gene>
    <name evidence="3" type="ORF">QVN81_12145</name>
    <name evidence="4" type="ORF">QVN84_11320</name>
</gene>
<keyword evidence="1" id="KW-0732">Signal</keyword>
<dbReference type="NCBIfam" id="NF038128">
    <property type="entry name" value="choice_anch_J"/>
    <property type="match status" value="2"/>
</dbReference>
<feature type="signal peptide" evidence="1">
    <location>
        <begin position="1"/>
        <end position="27"/>
    </location>
</feature>
<dbReference type="Proteomes" id="UP001168478">
    <property type="component" value="Unassembled WGS sequence"/>
</dbReference>
<evidence type="ECO:0000313" key="3">
    <source>
        <dbReference type="EMBL" id="MDN0023758.1"/>
    </source>
</evidence>
<name>A0AAW7JJS6_9BACT</name>
<organism evidence="4 6">
    <name type="scientific">Leyella lascolaii</name>
    <dbReference type="NCBI Taxonomy" id="1776379"/>
    <lineage>
        <taxon>Bacteria</taxon>
        <taxon>Pseudomonadati</taxon>
        <taxon>Bacteroidota</taxon>
        <taxon>Bacteroidia</taxon>
        <taxon>Bacteroidales</taxon>
        <taxon>Prevotellaceae</taxon>
        <taxon>Leyella</taxon>
    </lineage>
</organism>
<protein>
    <submittedName>
        <fullName evidence="4">Choice-of-anchor J domain-containing protein</fullName>
    </submittedName>
</protein>
<accession>A0AAW7JJS6</accession>
<reference evidence="4" key="1">
    <citation type="submission" date="2023-06" db="EMBL/GenBank/DDBJ databases">
        <authorList>
            <person name="Zeman M."/>
            <person name="Kubasova T."/>
            <person name="Jahodarova E."/>
            <person name="Nykrynova M."/>
            <person name="Rychlik I."/>
        </authorList>
    </citation>
    <scope>NUCLEOTIDE SEQUENCE</scope>
    <source>
        <strain evidence="4">ET15</strain>
        <strain evidence="3">ET37</strain>
    </source>
</reference>
<dbReference type="AlphaFoldDB" id="A0AAW7JJS6"/>
<dbReference type="Proteomes" id="UP001167831">
    <property type="component" value="Unassembled WGS sequence"/>
</dbReference>
<dbReference type="InterPro" id="IPR013783">
    <property type="entry name" value="Ig-like_fold"/>
</dbReference>
<dbReference type="RefSeq" id="WP_289826214.1">
    <property type="nucleotide sequence ID" value="NZ_JAUEIE010000018.1"/>
</dbReference>
<dbReference type="InterPro" id="IPR008979">
    <property type="entry name" value="Galactose-bd-like_sf"/>
</dbReference>
<evidence type="ECO:0000313" key="6">
    <source>
        <dbReference type="Proteomes" id="UP001168478"/>
    </source>
</evidence>